<dbReference type="GO" id="GO:0043190">
    <property type="term" value="C:ATP-binding cassette (ABC) transporter complex"/>
    <property type="evidence" value="ECO:0007669"/>
    <property type="project" value="InterPro"/>
</dbReference>
<evidence type="ECO:0000256" key="2">
    <source>
        <dbReference type="ARBA" id="ARBA00010072"/>
    </source>
</evidence>
<protein>
    <submittedName>
        <fullName evidence="12">Amino acid ABC transporter membrane protein, PAAT family</fullName>
    </submittedName>
    <submittedName>
        <fullName evidence="11">Glutamine ABC transporter permease</fullName>
    </submittedName>
</protein>
<keyword evidence="6" id="KW-0029">Amino-acid transport</keyword>
<dbReference type="InterPro" id="IPR035906">
    <property type="entry name" value="MetI-like_sf"/>
</dbReference>
<dbReference type="STRING" id="89784.SAMN04489725_11247"/>
<dbReference type="PROSITE" id="PS50928">
    <property type="entry name" value="ABC_TM1"/>
    <property type="match status" value="1"/>
</dbReference>
<dbReference type="EMBL" id="BSRA01000010">
    <property type="protein sequence ID" value="GLV14288.1"/>
    <property type="molecule type" value="Genomic_DNA"/>
</dbReference>
<name>A0A1H2VVV5_9BACL</name>
<evidence type="ECO:0000256" key="1">
    <source>
        <dbReference type="ARBA" id="ARBA00004651"/>
    </source>
</evidence>
<dbReference type="CDD" id="cd06261">
    <property type="entry name" value="TM_PBP2"/>
    <property type="match status" value="1"/>
</dbReference>
<gene>
    <name evidence="11" type="ORF">Heshes_19720</name>
    <name evidence="12" type="ORF">SAMN04489725_11247</name>
</gene>
<keyword evidence="3 9" id="KW-0813">Transport</keyword>
<keyword evidence="13" id="KW-1185">Reference proteome</keyword>
<feature type="domain" description="ABC transmembrane type-1" evidence="10">
    <location>
        <begin position="18"/>
        <end position="206"/>
    </location>
</feature>
<evidence type="ECO:0000256" key="4">
    <source>
        <dbReference type="ARBA" id="ARBA00022475"/>
    </source>
</evidence>
<dbReference type="NCBIfam" id="TIGR01726">
    <property type="entry name" value="HEQRo_perm_3TM"/>
    <property type="match status" value="1"/>
</dbReference>
<dbReference type="Gene3D" id="1.10.3720.10">
    <property type="entry name" value="MetI-like"/>
    <property type="match status" value="1"/>
</dbReference>
<dbReference type="Proteomes" id="UP000182589">
    <property type="component" value="Unassembled WGS sequence"/>
</dbReference>
<feature type="transmembrane region" description="Helical" evidence="9">
    <location>
        <begin position="188"/>
        <end position="207"/>
    </location>
</feature>
<evidence type="ECO:0000313" key="12">
    <source>
        <dbReference type="EMBL" id="SDW72470.1"/>
    </source>
</evidence>
<keyword evidence="8 9" id="KW-0472">Membrane</keyword>
<dbReference type="Proteomes" id="UP001157137">
    <property type="component" value="Unassembled WGS sequence"/>
</dbReference>
<feature type="transmembrane region" description="Helical" evidence="9">
    <location>
        <begin position="20"/>
        <end position="44"/>
    </location>
</feature>
<dbReference type="SUPFAM" id="SSF161098">
    <property type="entry name" value="MetI-like"/>
    <property type="match status" value="1"/>
</dbReference>
<dbReference type="RefSeq" id="WP_006445980.1">
    <property type="nucleotide sequence ID" value="NZ_BSRA01000010.1"/>
</dbReference>
<keyword evidence="7 9" id="KW-1133">Transmembrane helix</keyword>
<evidence type="ECO:0000256" key="3">
    <source>
        <dbReference type="ARBA" id="ARBA00022448"/>
    </source>
</evidence>
<dbReference type="InterPro" id="IPR000515">
    <property type="entry name" value="MetI-like"/>
</dbReference>
<evidence type="ECO:0000313" key="11">
    <source>
        <dbReference type="EMBL" id="GLV14288.1"/>
    </source>
</evidence>
<proteinExistence type="inferred from homology"/>
<dbReference type="InterPro" id="IPR010065">
    <property type="entry name" value="AA_ABC_transptr_permease_3TM"/>
</dbReference>
<evidence type="ECO:0000256" key="8">
    <source>
        <dbReference type="ARBA" id="ARBA00023136"/>
    </source>
</evidence>
<evidence type="ECO:0000256" key="7">
    <source>
        <dbReference type="ARBA" id="ARBA00022989"/>
    </source>
</evidence>
<dbReference type="PANTHER" id="PTHR30614">
    <property type="entry name" value="MEMBRANE COMPONENT OF AMINO ACID ABC TRANSPORTER"/>
    <property type="match status" value="1"/>
</dbReference>
<dbReference type="Pfam" id="PF00528">
    <property type="entry name" value="BPD_transp_1"/>
    <property type="match status" value="1"/>
</dbReference>
<feature type="transmembrane region" description="Helical" evidence="9">
    <location>
        <begin position="56"/>
        <end position="77"/>
    </location>
</feature>
<dbReference type="AlphaFoldDB" id="A0A1H2VVV5"/>
<evidence type="ECO:0000256" key="5">
    <source>
        <dbReference type="ARBA" id="ARBA00022692"/>
    </source>
</evidence>
<evidence type="ECO:0000313" key="13">
    <source>
        <dbReference type="Proteomes" id="UP000182589"/>
    </source>
</evidence>
<evidence type="ECO:0000256" key="6">
    <source>
        <dbReference type="ARBA" id="ARBA00022970"/>
    </source>
</evidence>
<dbReference type="FunFam" id="1.10.3720.10:FF:000033">
    <property type="entry name" value="Polar amino acid ABC transporter permease"/>
    <property type="match status" value="1"/>
</dbReference>
<reference evidence="13" key="2">
    <citation type="submission" date="2016-10" db="EMBL/GenBank/DDBJ databases">
        <authorList>
            <person name="Varghese N."/>
        </authorList>
    </citation>
    <scope>NUCLEOTIDE SEQUENCE [LARGE SCALE GENOMIC DNA]</scope>
    <source>
        <strain evidence="13">DSM 12489</strain>
    </source>
</reference>
<dbReference type="InterPro" id="IPR043429">
    <property type="entry name" value="ArtM/GltK/GlnP/TcyL/YhdX-like"/>
</dbReference>
<evidence type="ECO:0000256" key="9">
    <source>
        <dbReference type="RuleBase" id="RU363032"/>
    </source>
</evidence>
<keyword evidence="5 9" id="KW-0812">Transmembrane</keyword>
<dbReference type="GO" id="GO:0006865">
    <property type="term" value="P:amino acid transport"/>
    <property type="evidence" value="ECO:0007669"/>
    <property type="project" value="UniProtKB-KW"/>
</dbReference>
<reference evidence="11" key="3">
    <citation type="submission" date="2023-02" db="EMBL/GenBank/DDBJ databases">
        <title>Proposal of a novel subspecies: Alicyclobacillus hesperidum subspecies aegle.</title>
        <authorList>
            <person name="Goto K."/>
            <person name="Fujii T."/>
            <person name="Yasui K."/>
            <person name="Mochida K."/>
            <person name="Kato-Tanaka Y."/>
            <person name="Morohoshi S."/>
            <person name="An S.Y."/>
            <person name="Kasai H."/>
            <person name="Yokota A."/>
        </authorList>
    </citation>
    <scope>NUCLEOTIDE SEQUENCE</scope>
    <source>
        <strain evidence="11">DSM 12766</strain>
    </source>
</reference>
<reference evidence="12" key="1">
    <citation type="submission" date="2016-10" db="EMBL/GenBank/DDBJ databases">
        <authorList>
            <person name="de Groot N.N."/>
        </authorList>
    </citation>
    <scope>NUCLEOTIDE SEQUENCE [LARGE SCALE GENOMIC DNA]</scope>
    <source>
        <strain evidence="12">DSM 12489</strain>
    </source>
</reference>
<evidence type="ECO:0000259" key="10">
    <source>
        <dbReference type="PROSITE" id="PS50928"/>
    </source>
</evidence>
<sequence length="217" mass="24161">MNFFQFLATYAGTFAQGALVTVELTLCGLIIGLILGVLVSLMNLSHIWPFRWFARLYTWVVRGTPLLVQLFIVYYGLPQVGLQLTPFLSAIIALGLNSAGYVAEIIRAGIQSIDPGQMEAAESLGMRYGQAMRRIIFPQAYRRLLPPIVNEFVALLKDSSLVSTISMTELMRIGQTVSSSTFLPMQSYITAALFYLAMTSIIVFFSGKLERWLEVRG</sequence>
<dbReference type="EMBL" id="FNOJ01000012">
    <property type="protein sequence ID" value="SDW72470.1"/>
    <property type="molecule type" value="Genomic_DNA"/>
</dbReference>
<dbReference type="PANTHER" id="PTHR30614:SF20">
    <property type="entry name" value="GLUTAMINE TRANSPORT SYSTEM PERMEASE PROTEIN GLNP"/>
    <property type="match status" value="1"/>
</dbReference>
<comment type="similarity">
    <text evidence="2">Belongs to the binding-protein-dependent transport system permease family. HisMQ subfamily.</text>
</comment>
<accession>A0A1H2VVV5</accession>
<keyword evidence="4" id="KW-1003">Cell membrane</keyword>
<comment type="subcellular location">
    <subcellularLocation>
        <location evidence="1 9">Cell membrane</location>
        <topology evidence="1 9">Multi-pass membrane protein</topology>
    </subcellularLocation>
</comment>
<organism evidence="12 13">
    <name type="scientific">Alicyclobacillus hesperidum</name>
    <dbReference type="NCBI Taxonomy" id="89784"/>
    <lineage>
        <taxon>Bacteria</taxon>
        <taxon>Bacillati</taxon>
        <taxon>Bacillota</taxon>
        <taxon>Bacilli</taxon>
        <taxon>Bacillales</taxon>
        <taxon>Alicyclobacillaceae</taxon>
        <taxon>Alicyclobacillus</taxon>
    </lineage>
</organism>
<dbReference type="GO" id="GO:0022857">
    <property type="term" value="F:transmembrane transporter activity"/>
    <property type="evidence" value="ECO:0007669"/>
    <property type="project" value="InterPro"/>
</dbReference>